<evidence type="ECO:0000313" key="4">
    <source>
        <dbReference type="Proteomes" id="UP000316471"/>
    </source>
</evidence>
<organism evidence="3 4">
    <name type="scientific">Aerolutibacter ruishenii</name>
    <dbReference type="NCBI Taxonomy" id="686800"/>
    <lineage>
        <taxon>Bacteria</taxon>
        <taxon>Pseudomonadati</taxon>
        <taxon>Pseudomonadota</taxon>
        <taxon>Gammaproteobacteria</taxon>
        <taxon>Lysobacterales</taxon>
        <taxon>Lysobacteraceae</taxon>
        <taxon>Aerolutibacter</taxon>
    </lineage>
</organism>
<comment type="caution">
    <text evidence="3">The sequence shown here is derived from an EMBL/GenBank/DDBJ whole genome shotgun (WGS) entry which is preliminary data.</text>
</comment>
<keyword evidence="4" id="KW-1185">Reference proteome</keyword>
<dbReference type="AlphaFoldDB" id="A0A562LYB7"/>
<proteinExistence type="predicted"/>
<reference evidence="3 4" key="1">
    <citation type="journal article" date="2015" name="Stand. Genomic Sci.">
        <title>Genomic Encyclopedia of Bacterial and Archaeal Type Strains, Phase III: the genomes of soil and plant-associated and newly described type strains.</title>
        <authorList>
            <person name="Whitman W.B."/>
            <person name="Woyke T."/>
            <person name="Klenk H.P."/>
            <person name="Zhou Y."/>
            <person name="Lilburn T.G."/>
            <person name="Beck B.J."/>
            <person name="De Vos P."/>
            <person name="Vandamme P."/>
            <person name="Eisen J.A."/>
            <person name="Garrity G."/>
            <person name="Hugenholtz P."/>
            <person name="Kyrpides N.C."/>
        </authorList>
    </citation>
    <scope>NUCLEOTIDE SEQUENCE [LARGE SCALE GENOMIC DNA]</scope>
    <source>
        <strain evidence="3 4">CGMCC 1.10136</strain>
    </source>
</reference>
<dbReference type="EMBL" id="VLKP01000003">
    <property type="protein sequence ID" value="TWI12639.1"/>
    <property type="molecule type" value="Genomic_DNA"/>
</dbReference>
<name>A0A562LYB7_9GAMM</name>
<keyword evidence="2" id="KW-1133">Transmembrane helix</keyword>
<accession>A0A562LYB7</accession>
<evidence type="ECO:0000256" key="2">
    <source>
        <dbReference type="SAM" id="Phobius"/>
    </source>
</evidence>
<keyword evidence="1" id="KW-0175">Coiled coil</keyword>
<sequence>MSNEALDWFFGLIEGDFNDDPSVAQIIIGTVIGCIPVIGQIMDVRDICANLKKLHKDPEDTLLWVGLVVTLIGLVPGAGDLVKGVFRFVLKFLRKGGDEAVGAIRSILAFLRGRGYGDPVKYLKTLPWQRFSNECSSLFRRIMFGLLEGIELVRTGWLTRKLLGTHVKDLAIVQAQIRMLQRMGEVKIPEAMQRLKQGVDDLLKRVEKENIAGHSNDTVHLPHSSKPLLRQEYELAVKRIDQDAAKMRKAGKSEAKIAEMATARRRKIGLDFKERTDPDLREVIYGRNKDKYGDELGPYYQQSSDGNGWFYRRKNPVTKQYERVQVDDATAIRNATQAGGDDFPWDKVLEYSEAIKAKNWKRKEELLEAIKRLMSLQGKLAQARKAGDVQLTRAIEAEIARTRRI</sequence>
<keyword evidence="2" id="KW-0472">Membrane</keyword>
<dbReference type="InterPro" id="IPR049802">
    <property type="entry name" value="RhsC-like_FIX"/>
</dbReference>
<evidence type="ECO:0000313" key="3">
    <source>
        <dbReference type="EMBL" id="TWI12639.1"/>
    </source>
</evidence>
<dbReference type="CDD" id="cd20746">
    <property type="entry name" value="FIX_Ntox15_NUC_DUF4112_RhsA-like"/>
    <property type="match status" value="1"/>
</dbReference>
<evidence type="ECO:0000256" key="1">
    <source>
        <dbReference type="SAM" id="Coils"/>
    </source>
</evidence>
<feature type="transmembrane region" description="Helical" evidence="2">
    <location>
        <begin position="22"/>
        <end position="41"/>
    </location>
</feature>
<gene>
    <name evidence="3" type="ORF">IP93_00984</name>
</gene>
<feature type="transmembrane region" description="Helical" evidence="2">
    <location>
        <begin position="62"/>
        <end position="79"/>
    </location>
</feature>
<dbReference type="Proteomes" id="UP000316471">
    <property type="component" value="Unassembled WGS sequence"/>
</dbReference>
<protein>
    <submittedName>
        <fullName evidence="3">Uncharacterized protein</fullName>
    </submittedName>
</protein>
<keyword evidence="2" id="KW-0812">Transmembrane</keyword>
<feature type="coiled-coil region" evidence="1">
    <location>
        <begin position="192"/>
        <end position="250"/>
    </location>
</feature>
<dbReference type="RefSeq" id="WP_206751977.1">
    <property type="nucleotide sequence ID" value="NZ_VLKP01000003.1"/>
</dbReference>